<feature type="region of interest" description="Disordered" evidence="1">
    <location>
        <begin position="15"/>
        <end position="44"/>
    </location>
</feature>
<evidence type="ECO:0000256" key="1">
    <source>
        <dbReference type="SAM" id="MobiDB-lite"/>
    </source>
</evidence>
<name>A0AAD9HDY8_9PEZI</name>
<dbReference type="EMBL" id="MU842901">
    <property type="protein sequence ID" value="KAK2027113.1"/>
    <property type="molecule type" value="Genomic_DNA"/>
</dbReference>
<keyword evidence="3" id="KW-1185">Reference proteome</keyword>
<gene>
    <name evidence="2" type="ORF">LX32DRAFT_674343</name>
</gene>
<evidence type="ECO:0000313" key="3">
    <source>
        <dbReference type="Proteomes" id="UP001232148"/>
    </source>
</evidence>
<reference evidence="2" key="1">
    <citation type="submission" date="2021-06" db="EMBL/GenBank/DDBJ databases">
        <title>Comparative genomics, transcriptomics and evolutionary studies reveal genomic signatures of adaptation to plant cell wall in hemibiotrophic fungi.</title>
        <authorList>
            <consortium name="DOE Joint Genome Institute"/>
            <person name="Baroncelli R."/>
            <person name="Diaz J.F."/>
            <person name="Benocci T."/>
            <person name="Peng M."/>
            <person name="Battaglia E."/>
            <person name="Haridas S."/>
            <person name="Andreopoulos W."/>
            <person name="Labutti K."/>
            <person name="Pangilinan J."/>
            <person name="Floch G.L."/>
            <person name="Makela M.R."/>
            <person name="Henrissat B."/>
            <person name="Grigoriev I.V."/>
            <person name="Crouch J.A."/>
            <person name="De Vries R.P."/>
            <person name="Sukno S.A."/>
            <person name="Thon M.R."/>
        </authorList>
    </citation>
    <scope>NUCLEOTIDE SEQUENCE</scope>
    <source>
        <strain evidence="2">MAFF235873</strain>
    </source>
</reference>
<accession>A0AAD9HDY8</accession>
<dbReference type="AlphaFoldDB" id="A0AAD9HDY8"/>
<comment type="caution">
    <text evidence="2">The sequence shown here is derived from an EMBL/GenBank/DDBJ whole genome shotgun (WGS) entry which is preliminary data.</text>
</comment>
<sequence length="182" mass="20775">MRRLDMDIRDIHDTQAFTDRSRHGKQHSSQHVGSTIDKSGKSETSRGRATEIYVYLDGNPDGYYCCGCGIRRSDEHHRVRKFKSGDPAWRNFCRPCHAKHLANSRSKPTKTCANFCFGCGFARSSHFNKEHTINQDQRPVKNFCAHCMKQVSRKAMIPTETLLGSVCFPSYPNMSWSPSQLT</sequence>
<proteinExistence type="predicted"/>
<protein>
    <submittedName>
        <fullName evidence="2">Uncharacterized protein</fullName>
    </submittedName>
</protein>
<evidence type="ECO:0000313" key="2">
    <source>
        <dbReference type="EMBL" id="KAK2027113.1"/>
    </source>
</evidence>
<dbReference type="Proteomes" id="UP001232148">
    <property type="component" value="Unassembled WGS sequence"/>
</dbReference>
<organism evidence="2 3">
    <name type="scientific">Colletotrichum zoysiae</name>
    <dbReference type="NCBI Taxonomy" id="1216348"/>
    <lineage>
        <taxon>Eukaryota</taxon>
        <taxon>Fungi</taxon>
        <taxon>Dikarya</taxon>
        <taxon>Ascomycota</taxon>
        <taxon>Pezizomycotina</taxon>
        <taxon>Sordariomycetes</taxon>
        <taxon>Hypocreomycetidae</taxon>
        <taxon>Glomerellales</taxon>
        <taxon>Glomerellaceae</taxon>
        <taxon>Colletotrichum</taxon>
        <taxon>Colletotrichum graminicola species complex</taxon>
    </lineage>
</organism>